<dbReference type="CTD" id="9940673"/>
<reference evidence="1" key="1">
    <citation type="submission" date="2012-04" db="EMBL/GenBank/DDBJ databases">
        <title>The Genome Sequence of Loa loa.</title>
        <authorList>
            <consortium name="The Broad Institute Genome Sequencing Platform"/>
            <consortium name="Broad Institute Genome Sequencing Center for Infectious Disease"/>
            <person name="Nutman T.B."/>
            <person name="Fink D.L."/>
            <person name="Russ C."/>
            <person name="Young S."/>
            <person name="Zeng Q."/>
            <person name="Gargeya S."/>
            <person name="Alvarado L."/>
            <person name="Berlin A."/>
            <person name="Chapman S.B."/>
            <person name="Chen Z."/>
            <person name="Freedman E."/>
            <person name="Gellesch M."/>
            <person name="Goldberg J."/>
            <person name="Griggs A."/>
            <person name="Gujja S."/>
            <person name="Heilman E.R."/>
            <person name="Heiman D."/>
            <person name="Howarth C."/>
            <person name="Mehta T."/>
            <person name="Neiman D."/>
            <person name="Pearson M."/>
            <person name="Roberts A."/>
            <person name="Saif S."/>
            <person name="Shea T."/>
            <person name="Shenoy N."/>
            <person name="Sisk P."/>
            <person name="Stolte C."/>
            <person name="Sykes S."/>
            <person name="White J."/>
            <person name="Yandava C."/>
            <person name="Haas B."/>
            <person name="Henn M.R."/>
            <person name="Nusbaum C."/>
            <person name="Birren B."/>
        </authorList>
    </citation>
    <scope>NUCLEOTIDE SEQUENCE [LARGE SCALE GENOMIC DNA]</scope>
</reference>
<dbReference type="EMBL" id="JH712288">
    <property type="protein sequence ID" value="EFO25202.1"/>
    <property type="molecule type" value="Genomic_DNA"/>
</dbReference>
<dbReference type="AlphaFoldDB" id="A0A1S0U4I3"/>
<proteinExistence type="predicted"/>
<dbReference type="InParanoid" id="A0A1S0U4I3"/>
<evidence type="ECO:0000313" key="1">
    <source>
        <dbReference type="EMBL" id="EFO25202.1"/>
    </source>
</evidence>
<protein>
    <submittedName>
        <fullName evidence="1">Uncharacterized protein</fullName>
    </submittedName>
</protein>
<sequence length="109" mass="12396">MGDKSVPDCQLILTTIIDSQRLKSNHLAQIQHKMEGQNNTLHINLFHLSSFDGNEVSTRNPGMTIKYKHYHLCIRLQKHLTSANTFAQQMNVVDNGNKATGRVLWRIAV</sequence>
<dbReference type="RefSeq" id="XP_003138867.1">
    <property type="nucleotide sequence ID" value="XM_003138819.1"/>
</dbReference>
<accession>A0A1S0U4I3</accession>
<dbReference type="KEGG" id="loa:LOAG_03282"/>
<organism evidence="1">
    <name type="scientific">Loa loa</name>
    <name type="common">Eye worm</name>
    <name type="synonym">Filaria loa</name>
    <dbReference type="NCBI Taxonomy" id="7209"/>
    <lineage>
        <taxon>Eukaryota</taxon>
        <taxon>Metazoa</taxon>
        <taxon>Ecdysozoa</taxon>
        <taxon>Nematoda</taxon>
        <taxon>Chromadorea</taxon>
        <taxon>Rhabditida</taxon>
        <taxon>Spirurina</taxon>
        <taxon>Spiruromorpha</taxon>
        <taxon>Filarioidea</taxon>
        <taxon>Onchocercidae</taxon>
        <taxon>Loa</taxon>
    </lineage>
</organism>
<name>A0A1S0U4I3_LOALO</name>
<dbReference type="GeneID" id="9940673"/>
<gene>
    <name evidence="1" type="ORF">LOAG_03282</name>
</gene>